<gene>
    <name evidence="2" type="ORF">ASPZODRAFT_1512436</name>
</gene>
<proteinExistence type="predicted"/>
<sequence>MGIFSCATHFLPCERFQFSKIWAPILTDLLSFPYSKFPLPICPFPLHFPLFLTSLFYAFSLSMLSALDLFLLLHAAYNGEQVYLCAVFTSSLLHLGQAICKKFHLFIPIFMKQPS</sequence>
<evidence type="ECO:0000313" key="3">
    <source>
        <dbReference type="Proteomes" id="UP000184188"/>
    </source>
</evidence>
<accession>A0A1L9SLL8</accession>
<dbReference type="Proteomes" id="UP000184188">
    <property type="component" value="Unassembled WGS sequence"/>
</dbReference>
<keyword evidence="1" id="KW-0812">Transmembrane</keyword>
<keyword evidence="1" id="KW-1133">Transmembrane helix</keyword>
<dbReference type="RefSeq" id="XP_022582600.1">
    <property type="nucleotide sequence ID" value="XM_022725719.1"/>
</dbReference>
<dbReference type="GeneID" id="34612184"/>
<evidence type="ECO:0000256" key="1">
    <source>
        <dbReference type="SAM" id="Phobius"/>
    </source>
</evidence>
<keyword evidence="1" id="KW-0472">Membrane</keyword>
<dbReference type="EMBL" id="KV878339">
    <property type="protein sequence ID" value="OJJ48090.1"/>
    <property type="molecule type" value="Genomic_DNA"/>
</dbReference>
<keyword evidence="3" id="KW-1185">Reference proteome</keyword>
<dbReference type="AlphaFoldDB" id="A0A1L9SLL8"/>
<reference evidence="3" key="1">
    <citation type="journal article" date="2017" name="Genome Biol.">
        <title>Comparative genomics reveals high biological diversity and specific adaptations in the industrially and medically important fungal genus Aspergillus.</title>
        <authorList>
            <person name="de Vries R.P."/>
            <person name="Riley R."/>
            <person name="Wiebenga A."/>
            <person name="Aguilar-Osorio G."/>
            <person name="Amillis S."/>
            <person name="Uchima C.A."/>
            <person name="Anderluh G."/>
            <person name="Asadollahi M."/>
            <person name="Askin M."/>
            <person name="Barry K."/>
            <person name="Battaglia E."/>
            <person name="Bayram O."/>
            <person name="Benocci T."/>
            <person name="Braus-Stromeyer S.A."/>
            <person name="Caldana C."/>
            <person name="Canovas D."/>
            <person name="Cerqueira G.C."/>
            <person name="Chen F."/>
            <person name="Chen W."/>
            <person name="Choi C."/>
            <person name="Clum A."/>
            <person name="Dos Santos R.A."/>
            <person name="Damasio A.R."/>
            <person name="Diallinas G."/>
            <person name="Emri T."/>
            <person name="Fekete E."/>
            <person name="Flipphi M."/>
            <person name="Freyberg S."/>
            <person name="Gallo A."/>
            <person name="Gournas C."/>
            <person name="Habgood R."/>
            <person name="Hainaut M."/>
            <person name="Harispe M.L."/>
            <person name="Henrissat B."/>
            <person name="Hilden K.S."/>
            <person name="Hope R."/>
            <person name="Hossain A."/>
            <person name="Karabika E."/>
            <person name="Karaffa L."/>
            <person name="Karanyi Z."/>
            <person name="Krasevec N."/>
            <person name="Kuo A."/>
            <person name="Kusch H."/>
            <person name="LaButti K."/>
            <person name="Lagendijk E.L."/>
            <person name="Lapidus A."/>
            <person name="Levasseur A."/>
            <person name="Lindquist E."/>
            <person name="Lipzen A."/>
            <person name="Logrieco A.F."/>
            <person name="MacCabe A."/>
            <person name="Maekelae M.R."/>
            <person name="Malavazi I."/>
            <person name="Melin P."/>
            <person name="Meyer V."/>
            <person name="Mielnichuk N."/>
            <person name="Miskei M."/>
            <person name="Molnar A.P."/>
            <person name="Mule G."/>
            <person name="Ngan C.Y."/>
            <person name="Orejas M."/>
            <person name="Orosz E."/>
            <person name="Ouedraogo J.P."/>
            <person name="Overkamp K.M."/>
            <person name="Park H.-S."/>
            <person name="Perrone G."/>
            <person name="Piumi F."/>
            <person name="Punt P.J."/>
            <person name="Ram A.F."/>
            <person name="Ramon A."/>
            <person name="Rauscher S."/>
            <person name="Record E."/>
            <person name="Riano-Pachon D.M."/>
            <person name="Robert V."/>
            <person name="Roehrig J."/>
            <person name="Ruller R."/>
            <person name="Salamov A."/>
            <person name="Salih N.S."/>
            <person name="Samson R.A."/>
            <person name="Sandor E."/>
            <person name="Sanguinetti M."/>
            <person name="Schuetze T."/>
            <person name="Sepcic K."/>
            <person name="Shelest E."/>
            <person name="Sherlock G."/>
            <person name="Sophianopoulou V."/>
            <person name="Squina F.M."/>
            <person name="Sun H."/>
            <person name="Susca A."/>
            <person name="Todd R.B."/>
            <person name="Tsang A."/>
            <person name="Unkles S.E."/>
            <person name="van de Wiele N."/>
            <person name="van Rossen-Uffink D."/>
            <person name="Oliveira J.V."/>
            <person name="Vesth T.C."/>
            <person name="Visser J."/>
            <person name="Yu J.-H."/>
            <person name="Zhou M."/>
            <person name="Andersen M.R."/>
            <person name="Archer D.B."/>
            <person name="Baker S.E."/>
            <person name="Benoit I."/>
            <person name="Brakhage A.A."/>
            <person name="Braus G.H."/>
            <person name="Fischer R."/>
            <person name="Frisvad J.C."/>
            <person name="Goldman G.H."/>
            <person name="Houbraken J."/>
            <person name="Oakley B."/>
            <person name="Pocsi I."/>
            <person name="Scazzocchio C."/>
            <person name="Seiboth B."/>
            <person name="vanKuyk P.A."/>
            <person name="Wortman J."/>
            <person name="Dyer P.S."/>
            <person name="Grigoriev I.V."/>
        </authorList>
    </citation>
    <scope>NUCLEOTIDE SEQUENCE [LARGE SCALE GENOMIC DNA]</scope>
    <source>
        <strain evidence="3">CBS 506.65</strain>
    </source>
</reference>
<name>A0A1L9SLL8_9EURO</name>
<evidence type="ECO:0000313" key="2">
    <source>
        <dbReference type="EMBL" id="OJJ48090.1"/>
    </source>
</evidence>
<protein>
    <submittedName>
        <fullName evidence="2">Uncharacterized protein</fullName>
    </submittedName>
</protein>
<organism evidence="2 3">
    <name type="scientific">Penicilliopsis zonata CBS 506.65</name>
    <dbReference type="NCBI Taxonomy" id="1073090"/>
    <lineage>
        <taxon>Eukaryota</taxon>
        <taxon>Fungi</taxon>
        <taxon>Dikarya</taxon>
        <taxon>Ascomycota</taxon>
        <taxon>Pezizomycotina</taxon>
        <taxon>Eurotiomycetes</taxon>
        <taxon>Eurotiomycetidae</taxon>
        <taxon>Eurotiales</taxon>
        <taxon>Aspergillaceae</taxon>
        <taxon>Penicilliopsis</taxon>
    </lineage>
</organism>
<feature type="transmembrane region" description="Helical" evidence="1">
    <location>
        <begin position="55"/>
        <end position="75"/>
    </location>
</feature>
<dbReference type="VEuPathDB" id="FungiDB:ASPZODRAFT_1512436"/>